<evidence type="ECO:0000259" key="2">
    <source>
        <dbReference type="Pfam" id="PF18545"/>
    </source>
</evidence>
<accession>A0A1H8UR37</accession>
<feature type="domain" description="Halobacterial output" evidence="2">
    <location>
        <begin position="29"/>
        <end position="94"/>
    </location>
</feature>
<dbReference type="AlphaFoldDB" id="A0A1H8UR37"/>
<proteinExistence type="predicted"/>
<evidence type="ECO:0000256" key="1">
    <source>
        <dbReference type="SAM" id="MobiDB-lite"/>
    </source>
</evidence>
<gene>
    <name evidence="3" type="ORF">SAMN05216388_102942</name>
</gene>
<dbReference type="RefSeq" id="WP_092663630.1">
    <property type="nucleotide sequence ID" value="NZ_FOCX01000029.1"/>
</dbReference>
<sequence>MGANDGEVYILRPDEEGDSDDDEAWVSPQPASRVVLEAVAETVDGDADDFDDLDAYVDLDDLAAVFDDEAVDDITFSVEDHDVTVDANGDVAVDATD</sequence>
<dbReference type="InterPro" id="IPR040624">
    <property type="entry name" value="HalOD1"/>
</dbReference>
<evidence type="ECO:0000313" key="4">
    <source>
        <dbReference type="Proteomes" id="UP000198775"/>
    </source>
</evidence>
<organism evidence="3 4">
    <name type="scientific">Halorientalis persicus</name>
    <dbReference type="NCBI Taxonomy" id="1367881"/>
    <lineage>
        <taxon>Archaea</taxon>
        <taxon>Methanobacteriati</taxon>
        <taxon>Methanobacteriota</taxon>
        <taxon>Stenosarchaea group</taxon>
        <taxon>Halobacteria</taxon>
        <taxon>Halobacteriales</taxon>
        <taxon>Haloarculaceae</taxon>
        <taxon>Halorientalis</taxon>
    </lineage>
</organism>
<keyword evidence="4" id="KW-1185">Reference proteome</keyword>
<feature type="compositionally biased region" description="Acidic residues" evidence="1">
    <location>
        <begin position="15"/>
        <end position="24"/>
    </location>
</feature>
<reference evidence="4" key="1">
    <citation type="submission" date="2016-10" db="EMBL/GenBank/DDBJ databases">
        <authorList>
            <person name="Varghese N."/>
            <person name="Submissions S."/>
        </authorList>
    </citation>
    <scope>NUCLEOTIDE SEQUENCE [LARGE SCALE GENOMIC DNA]</scope>
    <source>
        <strain evidence="4">IBRC-M 10043</strain>
    </source>
</reference>
<dbReference type="Pfam" id="PF18545">
    <property type="entry name" value="HalOD1"/>
    <property type="match status" value="1"/>
</dbReference>
<dbReference type="OrthoDB" id="242615at2157"/>
<evidence type="ECO:0000313" key="3">
    <source>
        <dbReference type="EMBL" id="SEP05576.1"/>
    </source>
</evidence>
<protein>
    <recommendedName>
        <fullName evidence="2">Halobacterial output domain-containing protein</fullName>
    </recommendedName>
</protein>
<dbReference type="Proteomes" id="UP000198775">
    <property type="component" value="Unassembled WGS sequence"/>
</dbReference>
<name>A0A1H8UR37_9EURY</name>
<feature type="region of interest" description="Disordered" evidence="1">
    <location>
        <begin position="1"/>
        <end position="26"/>
    </location>
</feature>
<dbReference type="EMBL" id="FOCX01000029">
    <property type="protein sequence ID" value="SEP05576.1"/>
    <property type="molecule type" value="Genomic_DNA"/>
</dbReference>